<name>A0A1I7SLZ3_BURXY</name>
<sequence>MVREGDGRLPSTLPRLLSLLTALSSSGQTCAFFRGERAKSGWAKNLLSAPTASTNQSGSEQVKSRGIHEAAIHPSKNIFQAIPEL</sequence>
<evidence type="ECO:0000313" key="1">
    <source>
        <dbReference type="EMBL" id="CAD5234254.1"/>
    </source>
</evidence>
<dbReference type="Proteomes" id="UP000095284">
    <property type="component" value="Unplaced"/>
</dbReference>
<dbReference type="EMBL" id="CAJFCV020000006">
    <property type="protein sequence ID" value="CAG9129941.1"/>
    <property type="molecule type" value="Genomic_DNA"/>
</dbReference>
<protein>
    <submittedName>
        <fullName evidence="1">(pine wood nematode) hypothetical protein</fullName>
    </submittedName>
</protein>
<dbReference type="AlphaFoldDB" id="A0A1I7SLZ3"/>
<accession>A0A1I7SLZ3</accession>
<gene>
    <name evidence="1" type="ORF">BXYJ_LOCUS14345</name>
</gene>
<dbReference type="EMBL" id="CAJFDI010000006">
    <property type="protein sequence ID" value="CAD5234254.1"/>
    <property type="molecule type" value="Genomic_DNA"/>
</dbReference>
<keyword evidence="3" id="KW-1185">Reference proteome</keyword>
<proteinExistence type="predicted"/>
<dbReference type="WBParaSite" id="BXY_1407600.1">
    <property type="protein sequence ID" value="BXY_1407600.1"/>
    <property type="gene ID" value="BXY_1407600"/>
</dbReference>
<reference evidence="4" key="1">
    <citation type="submission" date="2016-11" db="UniProtKB">
        <authorList>
            <consortium name="WormBaseParasite"/>
        </authorList>
    </citation>
    <scope>IDENTIFICATION</scope>
</reference>
<dbReference type="Proteomes" id="UP000659654">
    <property type="component" value="Unassembled WGS sequence"/>
</dbReference>
<evidence type="ECO:0000313" key="2">
    <source>
        <dbReference type="Proteomes" id="UP000095284"/>
    </source>
</evidence>
<dbReference type="Proteomes" id="UP000582659">
    <property type="component" value="Unassembled WGS sequence"/>
</dbReference>
<evidence type="ECO:0000313" key="4">
    <source>
        <dbReference type="WBParaSite" id="BXY_1407600.1"/>
    </source>
</evidence>
<evidence type="ECO:0000313" key="3">
    <source>
        <dbReference type="Proteomes" id="UP000659654"/>
    </source>
</evidence>
<organism evidence="2 4">
    <name type="scientific">Bursaphelenchus xylophilus</name>
    <name type="common">Pinewood nematode worm</name>
    <name type="synonym">Aphelenchoides xylophilus</name>
    <dbReference type="NCBI Taxonomy" id="6326"/>
    <lineage>
        <taxon>Eukaryota</taxon>
        <taxon>Metazoa</taxon>
        <taxon>Ecdysozoa</taxon>
        <taxon>Nematoda</taxon>
        <taxon>Chromadorea</taxon>
        <taxon>Rhabditida</taxon>
        <taxon>Tylenchina</taxon>
        <taxon>Tylenchomorpha</taxon>
        <taxon>Aphelenchoidea</taxon>
        <taxon>Aphelenchoididae</taxon>
        <taxon>Bursaphelenchus</taxon>
    </lineage>
</organism>
<reference evidence="1" key="2">
    <citation type="submission" date="2020-09" db="EMBL/GenBank/DDBJ databases">
        <authorList>
            <person name="Kikuchi T."/>
        </authorList>
    </citation>
    <scope>NUCLEOTIDE SEQUENCE</scope>
    <source>
        <strain evidence="1">Ka4C1</strain>
    </source>
</reference>